<evidence type="ECO:0000313" key="2">
    <source>
        <dbReference type="Proteomes" id="UP001206483"/>
    </source>
</evidence>
<dbReference type="RefSeq" id="WP_253803588.1">
    <property type="nucleotide sequence ID" value="NZ_BAAAUB010000017.1"/>
</dbReference>
<protein>
    <recommendedName>
        <fullName evidence="3">Squalene cyclase C-terminal domain-containing protein</fullName>
    </recommendedName>
</protein>
<keyword evidence="2" id="KW-1185">Reference proteome</keyword>
<comment type="caution">
    <text evidence="1">The sequence shown here is derived from an EMBL/GenBank/DDBJ whole genome shotgun (WGS) entry which is preliminary data.</text>
</comment>
<dbReference type="SUPFAM" id="SSF48239">
    <property type="entry name" value="Terpenoid cyclases/Protein prenyltransferases"/>
    <property type="match status" value="1"/>
</dbReference>
<gene>
    <name evidence="1" type="ORF">FHR36_006776</name>
</gene>
<dbReference type="Proteomes" id="UP001206483">
    <property type="component" value="Unassembled WGS sequence"/>
</dbReference>
<accession>A0ABT1J813</accession>
<evidence type="ECO:0008006" key="3">
    <source>
        <dbReference type="Google" id="ProtNLM"/>
    </source>
</evidence>
<dbReference type="EMBL" id="JAMZDX010000007">
    <property type="protein sequence ID" value="MCP2313577.1"/>
    <property type="molecule type" value="Genomic_DNA"/>
</dbReference>
<dbReference type="Gene3D" id="1.50.10.20">
    <property type="match status" value="1"/>
</dbReference>
<organism evidence="1 2">
    <name type="scientific">Kitasatospora paracochleata</name>
    <dbReference type="NCBI Taxonomy" id="58354"/>
    <lineage>
        <taxon>Bacteria</taxon>
        <taxon>Bacillati</taxon>
        <taxon>Actinomycetota</taxon>
        <taxon>Actinomycetes</taxon>
        <taxon>Kitasatosporales</taxon>
        <taxon>Streptomycetaceae</taxon>
        <taxon>Kitasatospora</taxon>
    </lineage>
</organism>
<reference evidence="1 2" key="1">
    <citation type="submission" date="2022-06" db="EMBL/GenBank/DDBJ databases">
        <title>Sequencing the genomes of 1000 actinobacteria strains.</title>
        <authorList>
            <person name="Klenk H.-P."/>
        </authorList>
    </citation>
    <scope>NUCLEOTIDE SEQUENCE [LARGE SCALE GENOMIC DNA]</scope>
    <source>
        <strain evidence="1 2">DSM 41656</strain>
    </source>
</reference>
<dbReference type="InterPro" id="IPR008930">
    <property type="entry name" value="Terpenoid_cyclase/PrenylTrfase"/>
</dbReference>
<evidence type="ECO:0000313" key="1">
    <source>
        <dbReference type="EMBL" id="MCP2313577.1"/>
    </source>
</evidence>
<sequence length="397" mass="42407">MTVAPFTAALITFKTVLDYAPKSWFPAEFLQYLFAGLCALCVGLSIRLLGAAPGAPRARAAGARGSHGTAGPSAHTILTDTARGVAGQHRTVTHQGTVLHGWPQYLNDPVPPTAVGTSYGVRILALLDLYDASINRHDLSATLLALQRPGGGWAASTQRQRGRPEVTSWVIASLCRLGMERGAKQQLVAALEDMLEPRLDPVGMASITVVSTAVSALSEVAPTSSKLPELARRLLDGGHHDQQDSTPLLYWGETQYSSSRSVAHTARAAIALNDAARALPGNAGLASGARAAVDWLCRSGTDFHLVDEQLRRPVADGTVDALFIGHFTAAWVAQAILDVGVSGGIYDDCLAKAMRDVVGRQENGLWRWHDGSIPIWMTQQGAQVIKDHALRNPQWLL</sequence>
<name>A0ABT1J813_9ACTN</name>
<proteinExistence type="predicted"/>